<evidence type="ECO:0000313" key="1">
    <source>
        <dbReference type="Proteomes" id="UP000887576"/>
    </source>
</evidence>
<proteinExistence type="predicted"/>
<sequence>MAQFQRFSYGNLYLCIPCAGVIAQLVVQGYRDQFDYAKYYVWRSSAKVPEDLIDSLDKEFISLAERKNKKFRNSKFAVSLIDNLDARTYGSFLLSYGAEFQIPVISTYTSVKQFKESNSNLLDLVKELGIKGEIPTLDLPNEKLQRLILSDAAKSFILRREITQAESVSHIIVPAAIGTACFILGYPVLKIFALALGHWLAFAAVVALSSYTTYHLLQAEAKQRVLSLDRRVLEEDKTLVKGAKDYFKARMAFCKLLNELGDAEVKKNFDENGNCTSQRASYVERMKSVVEMELKEKPKSANFRNL</sequence>
<protein>
    <submittedName>
        <fullName evidence="2">Uncharacterized protein</fullName>
    </submittedName>
</protein>
<accession>A0AC34QKM2</accession>
<name>A0AC34QKM2_9BILA</name>
<evidence type="ECO:0000313" key="2">
    <source>
        <dbReference type="WBParaSite" id="JU765_v2.g17200.t1"/>
    </source>
</evidence>
<organism evidence="1 2">
    <name type="scientific">Panagrolaimus sp. JU765</name>
    <dbReference type="NCBI Taxonomy" id="591449"/>
    <lineage>
        <taxon>Eukaryota</taxon>
        <taxon>Metazoa</taxon>
        <taxon>Ecdysozoa</taxon>
        <taxon>Nematoda</taxon>
        <taxon>Chromadorea</taxon>
        <taxon>Rhabditida</taxon>
        <taxon>Tylenchina</taxon>
        <taxon>Panagrolaimomorpha</taxon>
        <taxon>Panagrolaimoidea</taxon>
        <taxon>Panagrolaimidae</taxon>
        <taxon>Panagrolaimus</taxon>
    </lineage>
</organism>
<dbReference type="Proteomes" id="UP000887576">
    <property type="component" value="Unplaced"/>
</dbReference>
<reference evidence="2" key="1">
    <citation type="submission" date="2022-11" db="UniProtKB">
        <authorList>
            <consortium name="WormBaseParasite"/>
        </authorList>
    </citation>
    <scope>IDENTIFICATION</scope>
</reference>
<dbReference type="WBParaSite" id="JU765_v2.g17200.t1">
    <property type="protein sequence ID" value="JU765_v2.g17200.t1"/>
    <property type="gene ID" value="JU765_v2.g17200"/>
</dbReference>